<feature type="chain" id="PRO_5003196796" evidence="1">
    <location>
        <begin position="20"/>
        <end position="566"/>
    </location>
</feature>
<gene>
    <name evidence="2" type="ORF">MGYG_00528</name>
</gene>
<dbReference type="OMA" id="CEINARD"/>
<proteinExistence type="predicted"/>
<dbReference type="GeneID" id="10031757"/>
<dbReference type="VEuPathDB" id="FungiDB:MGYG_00528"/>
<sequence>MVLLSIVLALVGLLTSTLATVTLPMRDPPPLQGPPNLLKGSDEKLSRQQIKRDIKNTGDVAACDKEYRTGTWVNHECTEKFVTDPLYIRPKVRWEGLECAAAWNDAKIRWNFCDRPNNTSFSASVSNFLKYVEVRACRDLALHNNCVLSASCEARHSMLDAKEDWTGAGAYLVWNSLTQVLALIKNYQSSLRQAAVEVQNKKNKFVDTFAPQGHRPDDAIWLNVLLTLILIPSTTLGTLFWKGALKDLDFFKDKSLALDLSKDTSQALVSAGYIITKTFIEKETAKEVTFDYLYDNLVSKWTDQIDQLINTLFSGTDESLQQLSKIISDGKMIAGATDRSEGTTDHTEAFLQEKLAERAFYAAAIPSVWKMRNPYASYPVVLDLGPDCNRDIGSDKYFRSKENYKQGWICLDGHNYILASTYERNNDGPNCLPEFYPWCLNLPGNLFPLPGLDKIINPNETFGGVTVEDLVAGAVNTWKRSGKMNIMDNTLEVINPSNKDDFDDIWDHGIRAPGNIRIPVCSVEEADFLAKDGTTNGLPDENRPSFPCLRDPNKGYESTYWGTWPN</sequence>
<dbReference type="STRING" id="535722.E5R077"/>
<dbReference type="Proteomes" id="UP000002669">
    <property type="component" value="Unassembled WGS sequence"/>
</dbReference>
<accession>E5R077</accession>
<keyword evidence="3" id="KW-1185">Reference proteome</keyword>
<dbReference type="HOGENOM" id="CLU_030655_0_0_1"/>
<feature type="signal peptide" evidence="1">
    <location>
        <begin position="1"/>
        <end position="19"/>
    </location>
</feature>
<dbReference type="AlphaFoldDB" id="E5R077"/>
<dbReference type="RefSeq" id="XP_003176440.1">
    <property type="nucleotide sequence ID" value="XM_003176392.1"/>
</dbReference>
<evidence type="ECO:0000256" key="1">
    <source>
        <dbReference type="SAM" id="SignalP"/>
    </source>
</evidence>
<dbReference type="InParanoid" id="E5R077"/>
<dbReference type="OrthoDB" id="4201610at2759"/>
<evidence type="ECO:0000313" key="3">
    <source>
        <dbReference type="Proteomes" id="UP000002669"/>
    </source>
</evidence>
<reference evidence="3" key="1">
    <citation type="journal article" date="2012" name="MBio">
        <title>Comparative genome analysis of Trichophyton rubrum and related dermatophytes reveals candidate genes involved in infection.</title>
        <authorList>
            <person name="Martinez D.A."/>
            <person name="Oliver B.G."/>
            <person name="Graeser Y."/>
            <person name="Goldberg J.M."/>
            <person name="Li W."/>
            <person name="Martinez-Rossi N.M."/>
            <person name="Monod M."/>
            <person name="Shelest E."/>
            <person name="Barton R.C."/>
            <person name="Birch E."/>
            <person name="Brakhage A.A."/>
            <person name="Chen Z."/>
            <person name="Gurr S.J."/>
            <person name="Heiman D."/>
            <person name="Heitman J."/>
            <person name="Kosti I."/>
            <person name="Rossi A."/>
            <person name="Saif S."/>
            <person name="Samalova M."/>
            <person name="Saunders C.W."/>
            <person name="Shea T."/>
            <person name="Summerbell R.C."/>
            <person name="Xu J."/>
            <person name="Young S."/>
            <person name="Zeng Q."/>
            <person name="Birren B.W."/>
            <person name="Cuomo C.A."/>
            <person name="White T.C."/>
        </authorList>
    </citation>
    <scope>NUCLEOTIDE SEQUENCE [LARGE SCALE GENOMIC DNA]</scope>
    <source>
        <strain evidence="3">ATCC MYA-4604 / CBS 118893</strain>
    </source>
</reference>
<dbReference type="eggNOG" id="KOG2806">
    <property type="taxonomic scope" value="Eukaryota"/>
</dbReference>
<keyword evidence="1" id="KW-0732">Signal</keyword>
<dbReference type="EMBL" id="DS989822">
    <property type="protein sequence ID" value="EFQ97488.1"/>
    <property type="molecule type" value="Genomic_DNA"/>
</dbReference>
<organism evidence="3">
    <name type="scientific">Arthroderma gypseum (strain ATCC MYA-4604 / CBS 118893)</name>
    <name type="common">Microsporum gypseum</name>
    <dbReference type="NCBI Taxonomy" id="535722"/>
    <lineage>
        <taxon>Eukaryota</taxon>
        <taxon>Fungi</taxon>
        <taxon>Dikarya</taxon>
        <taxon>Ascomycota</taxon>
        <taxon>Pezizomycotina</taxon>
        <taxon>Eurotiomycetes</taxon>
        <taxon>Eurotiomycetidae</taxon>
        <taxon>Onygenales</taxon>
        <taxon>Arthrodermataceae</taxon>
        <taxon>Nannizzia</taxon>
    </lineage>
</organism>
<protein>
    <submittedName>
        <fullName evidence="2">Uncharacterized protein</fullName>
    </submittedName>
</protein>
<name>E5R077_ARTGP</name>
<evidence type="ECO:0000313" key="2">
    <source>
        <dbReference type="EMBL" id="EFQ97488.1"/>
    </source>
</evidence>